<proteinExistence type="predicted"/>
<comment type="caution">
    <text evidence="3">The sequence shown here is derived from an EMBL/GenBank/DDBJ whole genome shotgun (WGS) entry which is preliminary data.</text>
</comment>
<accession>A0ABR6ENJ1</accession>
<feature type="domain" description="N(4)-bis(aminopropyl)spermidine synthase C-terminal" evidence="2">
    <location>
        <begin position="124"/>
        <end position="308"/>
    </location>
</feature>
<dbReference type="InterPro" id="IPR002723">
    <property type="entry name" value="BpsA_C"/>
</dbReference>
<dbReference type="PANTHER" id="PTHR23290:SF0">
    <property type="entry name" value="RRNA N6-ADENOSINE-METHYLTRANSFERASE METTL5"/>
    <property type="match status" value="1"/>
</dbReference>
<name>A0ABR6ENJ1_9ACTN</name>
<evidence type="ECO:0000259" key="2">
    <source>
        <dbReference type="Pfam" id="PF01861"/>
    </source>
</evidence>
<reference evidence="4" key="1">
    <citation type="journal article" date="2020" name="Syst. Appl. Microbiol.">
        <title>Streptomyces alkaliterrae sp. nov., isolated from an alkaline soil, and emended descriptions of Streptomyces alkaliphilus, Streptomyces calidiresistens and Streptomyces durbertensis.</title>
        <authorList>
            <person name="Swiecimska M."/>
            <person name="Golinska P."/>
            <person name="Nouioui I."/>
            <person name="Wypij M."/>
            <person name="Rai M."/>
            <person name="Sangal V."/>
            <person name="Goodfellow M."/>
        </authorList>
    </citation>
    <scope>NUCLEOTIDE SEQUENCE [LARGE SCALE GENOMIC DNA]</scope>
    <source>
        <strain evidence="4">DSM 104538</strain>
    </source>
</reference>
<dbReference type="PROSITE" id="PS00092">
    <property type="entry name" value="N6_MTASE"/>
    <property type="match status" value="1"/>
</dbReference>
<dbReference type="InterPro" id="IPR002052">
    <property type="entry name" value="DNA_methylase_N6_adenine_CS"/>
</dbReference>
<dbReference type="CDD" id="cd02440">
    <property type="entry name" value="AdoMet_MTases"/>
    <property type="match status" value="1"/>
</dbReference>
<dbReference type="Proteomes" id="UP000766698">
    <property type="component" value="Unassembled WGS sequence"/>
</dbReference>
<dbReference type="InterPro" id="IPR051720">
    <property type="entry name" value="rRNA_MeTrfase/Polyamine_Synth"/>
</dbReference>
<evidence type="ECO:0000313" key="3">
    <source>
        <dbReference type="EMBL" id="MBB1246059.1"/>
    </source>
</evidence>
<feature type="region of interest" description="Disordered" evidence="1">
    <location>
        <begin position="488"/>
        <end position="507"/>
    </location>
</feature>
<organism evidence="3 4">
    <name type="scientific">Streptomyces durbertensis</name>
    <dbReference type="NCBI Taxonomy" id="2448886"/>
    <lineage>
        <taxon>Bacteria</taxon>
        <taxon>Bacillati</taxon>
        <taxon>Actinomycetota</taxon>
        <taxon>Actinomycetes</taxon>
        <taxon>Kitasatosporales</taxon>
        <taxon>Streptomycetaceae</taxon>
        <taxon>Streptomyces</taxon>
    </lineage>
</organism>
<dbReference type="SUPFAM" id="SSF53335">
    <property type="entry name" value="S-adenosyl-L-methionine-dependent methyltransferases"/>
    <property type="match status" value="1"/>
</dbReference>
<protein>
    <submittedName>
        <fullName evidence="3">Bis-aminopropyl spermidine synthase family protein</fullName>
    </submittedName>
</protein>
<evidence type="ECO:0000313" key="4">
    <source>
        <dbReference type="Proteomes" id="UP000766698"/>
    </source>
</evidence>
<dbReference type="Gene3D" id="3.40.50.150">
    <property type="entry name" value="Vaccinia Virus protein VP39"/>
    <property type="match status" value="1"/>
</dbReference>
<keyword evidence="4" id="KW-1185">Reference proteome</keyword>
<dbReference type="RefSeq" id="WP_182857339.1">
    <property type="nucleotide sequence ID" value="NZ_WMLF01000398.1"/>
</dbReference>
<dbReference type="PANTHER" id="PTHR23290">
    <property type="entry name" value="RRNA N6-ADENOSINE-METHYLTRANSFERASE METTL5"/>
    <property type="match status" value="1"/>
</dbReference>
<dbReference type="EMBL" id="WMLF01000398">
    <property type="protein sequence ID" value="MBB1246059.1"/>
    <property type="molecule type" value="Genomic_DNA"/>
</dbReference>
<gene>
    <name evidence="3" type="ORF">GL263_21250</name>
</gene>
<evidence type="ECO:0000256" key="1">
    <source>
        <dbReference type="SAM" id="MobiDB-lite"/>
    </source>
</evidence>
<dbReference type="Pfam" id="PF01861">
    <property type="entry name" value="BpsA_C"/>
    <property type="match status" value="1"/>
</dbReference>
<dbReference type="InterPro" id="IPR029063">
    <property type="entry name" value="SAM-dependent_MTases_sf"/>
</dbReference>
<sequence>MTAAESSQLTDQPPIERVAALVAAYGAHARPLRELLVTLDGARGEQRAHDLASLVRVTALPRRTVEEMLDALGADLAGDGDGDGHTLRPERAAAYRERFRLDQLAATALTDPLAARLAEQAPLVERIAGLISAAPGADRDLDHVSATAETVVRRALWLDATFDLAGARLLCVGDHDLTSLATACLRPETAVTVVDIDDRILEFVDTAADGLGLDVRCLHTDLRLGLPPSVAGSADLVVTDPPYTPDGLRLFLARGAEGLRDREHGRLVMAYGFSSRQPALGLKSQQAVQGLHLAYEAIWPHFNRYHGAQAVGSAADWYVCRPTAKTWRVLDHAVREAAGNIYTHGARSLEAAGATALDEDAARRVLDTAAHPVSALVGPGWPDGAGDVKGRLGVGTLLGGGLPPAHTRRGRFAVAVNLAEDPGSWLPRVLLSTNAAQVVVVVPNNHPDIADESSQQALRALLGAKYQLRFRRNVPDRAHALVEATAVPAGSGADSTDNADNADNDNADNTADPAAWLAHWLLHRAHGKLGNVWRDGLIRLADVTGAPRPTKNQARETVREAVGRPALLDARLVDLPRHRLHTLFDELAPATAGTVARP</sequence>